<protein>
    <recommendedName>
        <fullName evidence="2">Nicotinate-nucleotide adenylyltransferase</fullName>
    </recommendedName>
</protein>
<sequence length="222" mass="26079">FRPVTHVNVDMLFCGRKRFKKEDGVEKENIVVLTELTLQDLEIGGDIDKTDFMNRVDQLCSLGQNVLISNYTEYYRLVRHITRMTKDRRIGLILGIYNLHNIFDEKYYENLKGGILEAFGILFGRDVKFYVYPSLKKNSNEIYTLDDFVIPESQRGMLQYLLDNKKLIPVSNVSEKNLHIISDHILDMIKNGEEGWEEFVPHKVANEIKSEKRFHYKEPVRS</sequence>
<accession>A0A3B0UPH9</accession>
<organism evidence="1">
    <name type="scientific">hydrothermal vent metagenome</name>
    <dbReference type="NCBI Taxonomy" id="652676"/>
    <lineage>
        <taxon>unclassified sequences</taxon>
        <taxon>metagenomes</taxon>
        <taxon>ecological metagenomes</taxon>
    </lineage>
</organism>
<evidence type="ECO:0000313" key="1">
    <source>
        <dbReference type="EMBL" id="VAW26489.1"/>
    </source>
</evidence>
<gene>
    <name evidence="1" type="ORF">MNBD_BACTEROID06-1761</name>
</gene>
<proteinExistence type="predicted"/>
<dbReference type="EMBL" id="UOES01000105">
    <property type="protein sequence ID" value="VAW26489.1"/>
    <property type="molecule type" value="Genomic_DNA"/>
</dbReference>
<dbReference type="AlphaFoldDB" id="A0A3B0UPH9"/>
<evidence type="ECO:0008006" key="2">
    <source>
        <dbReference type="Google" id="ProtNLM"/>
    </source>
</evidence>
<dbReference type="SUPFAM" id="SSF52374">
    <property type="entry name" value="Nucleotidylyl transferase"/>
    <property type="match status" value="1"/>
</dbReference>
<feature type="non-terminal residue" evidence="1">
    <location>
        <position position="1"/>
    </location>
</feature>
<reference evidence="1" key="1">
    <citation type="submission" date="2018-06" db="EMBL/GenBank/DDBJ databases">
        <authorList>
            <person name="Zhirakovskaya E."/>
        </authorList>
    </citation>
    <scope>NUCLEOTIDE SEQUENCE</scope>
</reference>
<name>A0A3B0UPH9_9ZZZZ</name>